<evidence type="ECO:0000313" key="3">
    <source>
        <dbReference type="EMBL" id="GAJ19922.1"/>
    </source>
</evidence>
<proteinExistence type="predicted"/>
<dbReference type="AlphaFoldDB" id="X1VL06"/>
<gene>
    <name evidence="2" type="ORF">S12H4_49850</name>
    <name evidence="3" type="ORF">S12H4_60001</name>
</gene>
<accession>X1VL06</accession>
<reference evidence="3" key="1">
    <citation type="journal article" date="2014" name="Front. Microbiol.">
        <title>High frequency of phylogenetically diverse reductive dehalogenase-homologous genes in deep subseafloor sedimentary metagenomes.</title>
        <authorList>
            <person name="Kawai M."/>
            <person name="Futagami T."/>
            <person name="Toyoda A."/>
            <person name="Takaki Y."/>
            <person name="Nishi S."/>
            <person name="Hori S."/>
            <person name="Arai W."/>
            <person name="Tsubouchi T."/>
            <person name="Morono Y."/>
            <person name="Uchiyama I."/>
            <person name="Ito T."/>
            <person name="Fujiyama A."/>
            <person name="Inagaki F."/>
            <person name="Takami H."/>
        </authorList>
    </citation>
    <scope>NUCLEOTIDE SEQUENCE</scope>
    <source>
        <strain evidence="3">Expedition CK06-06</strain>
    </source>
</reference>
<sequence>GSPSPDGLPAHQRGQTATIGNPLMQSGVALKAL</sequence>
<feature type="non-terminal residue" evidence="3">
    <location>
        <position position="1"/>
    </location>
</feature>
<name>X1VL06_9ZZZZ</name>
<dbReference type="EMBL" id="BARW01039371">
    <property type="protein sequence ID" value="GAJ19922.1"/>
    <property type="molecule type" value="Genomic_DNA"/>
</dbReference>
<dbReference type="EMBL" id="BARW01031320">
    <property type="protein sequence ID" value="GAJ15019.1"/>
    <property type="molecule type" value="Genomic_DNA"/>
</dbReference>
<evidence type="ECO:0000256" key="1">
    <source>
        <dbReference type="SAM" id="MobiDB-lite"/>
    </source>
</evidence>
<organism evidence="3">
    <name type="scientific">marine sediment metagenome</name>
    <dbReference type="NCBI Taxonomy" id="412755"/>
    <lineage>
        <taxon>unclassified sequences</taxon>
        <taxon>metagenomes</taxon>
        <taxon>ecological metagenomes</taxon>
    </lineage>
</organism>
<feature type="region of interest" description="Disordered" evidence="1">
    <location>
        <begin position="1"/>
        <end position="22"/>
    </location>
</feature>
<comment type="caution">
    <text evidence="3">The sequence shown here is derived from an EMBL/GenBank/DDBJ whole genome shotgun (WGS) entry which is preliminary data.</text>
</comment>
<evidence type="ECO:0000313" key="2">
    <source>
        <dbReference type="EMBL" id="GAJ15019.1"/>
    </source>
</evidence>
<protein>
    <submittedName>
        <fullName evidence="3">Uncharacterized protein</fullName>
    </submittedName>
</protein>